<evidence type="ECO:0000256" key="1">
    <source>
        <dbReference type="SAM" id="MobiDB-lite"/>
    </source>
</evidence>
<accession>A0AAE0U1N3</accession>
<comment type="caution">
    <text evidence="2">The sequence shown here is derived from an EMBL/GenBank/DDBJ whole genome shotgun (WGS) entry which is preliminary data.</text>
</comment>
<dbReference type="PANTHER" id="PTHR38166:SF1">
    <property type="entry name" value="C2H2-TYPE DOMAIN-CONTAINING PROTEIN"/>
    <property type="match status" value="1"/>
</dbReference>
<feature type="compositionally biased region" description="Basic and acidic residues" evidence="1">
    <location>
        <begin position="54"/>
        <end position="68"/>
    </location>
</feature>
<evidence type="ECO:0000313" key="3">
    <source>
        <dbReference type="Proteomes" id="UP001285441"/>
    </source>
</evidence>
<evidence type="ECO:0008006" key="4">
    <source>
        <dbReference type="Google" id="ProtNLM"/>
    </source>
</evidence>
<gene>
    <name evidence="2" type="ORF">B0H63DRAFT_155605</name>
</gene>
<dbReference type="Proteomes" id="UP001285441">
    <property type="component" value="Unassembled WGS sequence"/>
</dbReference>
<dbReference type="PANTHER" id="PTHR38166">
    <property type="entry name" value="C2H2-TYPE DOMAIN-CONTAINING PROTEIN-RELATED"/>
    <property type="match status" value="1"/>
</dbReference>
<name>A0AAE0U1N3_9PEZI</name>
<dbReference type="AlphaFoldDB" id="A0AAE0U1N3"/>
<organism evidence="2 3">
    <name type="scientific">Podospora didyma</name>
    <dbReference type="NCBI Taxonomy" id="330526"/>
    <lineage>
        <taxon>Eukaryota</taxon>
        <taxon>Fungi</taxon>
        <taxon>Dikarya</taxon>
        <taxon>Ascomycota</taxon>
        <taxon>Pezizomycotina</taxon>
        <taxon>Sordariomycetes</taxon>
        <taxon>Sordariomycetidae</taxon>
        <taxon>Sordariales</taxon>
        <taxon>Podosporaceae</taxon>
        <taxon>Podospora</taxon>
    </lineage>
</organism>
<reference evidence="2" key="1">
    <citation type="journal article" date="2023" name="Mol. Phylogenet. Evol.">
        <title>Genome-scale phylogeny and comparative genomics of the fungal order Sordariales.</title>
        <authorList>
            <person name="Hensen N."/>
            <person name="Bonometti L."/>
            <person name="Westerberg I."/>
            <person name="Brannstrom I.O."/>
            <person name="Guillou S."/>
            <person name="Cros-Aarteil S."/>
            <person name="Calhoun S."/>
            <person name="Haridas S."/>
            <person name="Kuo A."/>
            <person name="Mondo S."/>
            <person name="Pangilinan J."/>
            <person name="Riley R."/>
            <person name="LaButti K."/>
            <person name="Andreopoulos B."/>
            <person name="Lipzen A."/>
            <person name="Chen C."/>
            <person name="Yan M."/>
            <person name="Daum C."/>
            <person name="Ng V."/>
            <person name="Clum A."/>
            <person name="Steindorff A."/>
            <person name="Ohm R.A."/>
            <person name="Martin F."/>
            <person name="Silar P."/>
            <person name="Natvig D.O."/>
            <person name="Lalanne C."/>
            <person name="Gautier V."/>
            <person name="Ament-Velasquez S.L."/>
            <person name="Kruys A."/>
            <person name="Hutchinson M.I."/>
            <person name="Powell A.J."/>
            <person name="Barry K."/>
            <person name="Miller A.N."/>
            <person name="Grigoriev I.V."/>
            <person name="Debuchy R."/>
            <person name="Gladieux P."/>
            <person name="Hiltunen Thoren M."/>
            <person name="Johannesson H."/>
        </authorList>
    </citation>
    <scope>NUCLEOTIDE SEQUENCE</scope>
    <source>
        <strain evidence="2">CBS 232.78</strain>
    </source>
</reference>
<sequence>MDCYESGNLPPAESLLSRRKKEIVAKSMAIIVRGVNEWLDNPSSEFGKSRGKRVRDEQDSGIEDHDLKGNTTGCKKKRANGRLGRRFACPFCKHNPTEYKDVKTCCGPGWIDVHRVKEHVYRRHSLKGVCPRCFKHFEKEDDLKQHQRAKVPCDVLETGSSDVITDDKAKKLHMRAKNNQSQEEKWQEMYKIIFPDAKTTPSPYYDGDDLPKCHEKSRFRDENECKEYLRKEVPRLAKAILEKEVDEVMQTVQNFMDRRANDIVKNVQTQVLRTLQFQVEQSASPAPSPSADEDHPSTPKRTLNEFLDDLSTDPLMYEIFDERGAFNMESVMSAGPNGHCNDTNTDSGYSSNSTDWFPGDSLGGTGVGVSYPFSLDTLPHL</sequence>
<evidence type="ECO:0000313" key="2">
    <source>
        <dbReference type="EMBL" id="KAK3387310.1"/>
    </source>
</evidence>
<protein>
    <recommendedName>
        <fullName evidence="4">C2H2-type domain-containing protein</fullName>
    </recommendedName>
</protein>
<reference evidence="2" key="2">
    <citation type="submission" date="2023-06" db="EMBL/GenBank/DDBJ databases">
        <authorList>
            <consortium name="Lawrence Berkeley National Laboratory"/>
            <person name="Haridas S."/>
            <person name="Hensen N."/>
            <person name="Bonometti L."/>
            <person name="Westerberg I."/>
            <person name="Brannstrom I.O."/>
            <person name="Guillou S."/>
            <person name="Cros-Aarteil S."/>
            <person name="Calhoun S."/>
            <person name="Kuo A."/>
            <person name="Mondo S."/>
            <person name="Pangilinan J."/>
            <person name="Riley R."/>
            <person name="LaButti K."/>
            <person name="Andreopoulos B."/>
            <person name="Lipzen A."/>
            <person name="Chen C."/>
            <person name="Yanf M."/>
            <person name="Daum C."/>
            <person name="Ng V."/>
            <person name="Clum A."/>
            <person name="Steindorff A."/>
            <person name="Ohm R."/>
            <person name="Martin F."/>
            <person name="Silar P."/>
            <person name="Natvig D."/>
            <person name="Lalanne C."/>
            <person name="Gautier V."/>
            <person name="Ament-velasquez S.L."/>
            <person name="Kruys A."/>
            <person name="Hutchinson M.I."/>
            <person name="Powell A.J."/>
            <person name="Barry K."/>
            <person name="Miller A.N."/>
            <person name="Grigoriev I.V."/>
            <person name="Debuchy R."/>
            <person name="Gladieux P."/>
            <person name="Thoren M.H."/>
            <person name="Johannesson H."/>
        </authorList>
    </citation>
    <scope>NUCLEOTIDE SEQUENCE</scope>
    <source>
        <strain evidence="2">CBS 232.78</strain>
    </source>
</reference>
<proteinExistence type="predicted"/>
<keyword evidence="3" id="KW-1185">Reference proteome</keyword>
<feature type="region of interest" description="Disordered" evidence="1">
    <location>
        <begin position="279"/>
        <end position="302"/>
    </location>
</feature>
<feature type="region of interest" description="Disordered" evidence="1">
    <location>
        <begin position="45"/>
        <end position="71"/>
    </location>
</feature>
<dbReference type="EMBL" id="JAULSW010000003">
    <property type="protein sequence ID" value="KAK3387310.1"/>
    <property type="molecule type" value="Genomic_DNA"/>
</dbReference>